<evidence type="ECO:0000256" key="4">
    <source>
        <dbReference type="SAM" id="MobiDB-lite"/>
    </source>
</evidence>
<evidence type="ECO:0000256" key="1">
    <source>
        <dbReference type="ARBA" id="ARBA00023015"/>
    </source>
</evidence>
<dbReference type="Proteomes" id="UP000184226">
    <property type="component" value="Unassembled WGS sequence"/>
</dbReference>
<dbReference type="Gene3D" id="1.10.10.10">
    <property type="entry name" value="Winged helix-like DNA-binding domain superfamily/Winged helix DNA-binding domain"/>
    <property type="match status" value="1"/>
</dbReference>
<evidence type="ECO:0000256" key="3">
    <source>
        <dbReference type="ARBA" id="ARBA00023163"/>
    </source>
</evidence>
<proteinExistence type="predicted"/>
<dbReference type="GO" id="GO:0003700">
    <property type="term" value="F:DNA-binding transcription factor activity"/>
    <property type="evidence" value="ECO:0007669"/>
    <property type="project" value="InterPro"/>
</dbReference>
<dbReference type="Gene3D" id="1.20.120.530">
    <property type="entry name" value="GntR ligand-binding domain-like"/>
    <property type="match status" value="1"/>
</dbReference>
<keyword evidence="3" id="KW-0804">Transcription</keyword>
<dbReference type="PANTHER" id="PTHR43537">
    <property type="entry name" value="TRANSCRIPTIONAL REGULATOR, GNTR FAMILY"/>
    <property type="match status" value="1"/>
</dbReference>
<sequence>MKRQDGLLEETGSRAAGTASKPDGIDRNSGATAAAITEATIVAEIEDQLCAGTLRPGDRINESAYAARMGCSRGLIREALRTLEHLGLVRSELNRGVVVIELSAKEALDIYDLRASLFSLACKISCAKASTTWVQNLGRLVDLMDKAVEEDNIDAYYPINVSFHNLIIERSENSRLIDFWKQLERQLHLFRRRGLVSPGAMRLSNSEHRRMVEAFSSGDIVALEALAYRHIKEGKMRLLTSVASSI</sequence>
<dbReference type="EMBL" id="FQXE01000004">
    <property type="protein sequence ID" value="SHH75842.1"/>
    <property type="molecule type" value="Genomic_DNA"/>
</dbReference>
<dbReference type="Pfam" id="PF07729">
    <property type="entry name" value="FCD"/>
    <property type="match status" value="1"/>
</dbReference>
<dbReference type="InterPro" id="IPR000524">
    <property type="entry name" value="Tscrpt_reg_HTH_GntR"/>
</dbReference>
<evidence type="ECO:0000313" key="6">
    <source>
        <dbReference type="EMBL" id="SHH75842.1"/>
    </source>
</evidence>
<gene>
    <name evidence="6" type="ORF">SAMN04488135_104424</name>
</gene>
<reference evidence="6 7" key="1">
    <citation type="submission" date="2016-11" db="EMBL/GenBank/DDBJ databases">
        <authorList>
            <person name="Jaros S."/>
            <person name="Januszkiewicz K."/>
            <person name="Wedrychowicz H."/>
        </authorList>
    </citation>
    <scope>NUCLEOTIDE SEQUENCE [LARGE SCALE GENOMIC DNA]</scope>
    <source>
        <strain evidence="6 7">CGMCC 1.10190</strain>
    </source>
</reference>
<organism evidence="6 7">
    <name type="scientific">Pollutimonas bauzanensis</name>
    <dbReference type="NCBI Taxonomy" id="658167"/>
    <lineage>
        <taxon>Bacteria</taxon>
        <taxon>Pseudomonadati</taxon>
        <taxon>Pseudomonadota</taxon>
        <taxon>Betaproteobacteria</taxon>
        <taxon>Burkholderiales</taxon>
        <taxon>Alcaligenaceae</taxon>
        <taxon>Pollutimonas</taxon>
    </lineage>
</organism>
<dbReference type="RefSeq" id="WP_084135946.1">
    <property type="nucleotide sequence ID" value="NZ_FQXE01000004.1"/>
</dbReference>
<protein>
    <submittedName>
        <fullName evidence="6">DNA-binding transcriptional regulator, GntR family</fullName>
    </submittedName>
</protein>
<dbReference type="GO" id="GO:0003677">
    <property type="term" value="F:DNA binding"/>
    <property type="evidence" value="ECO:0007669"/>
    <property type="project" value="UniProtKB-KW"/>
</dbReference>
<accession>A0A1M5VKP8</accession>
<dbReference type="SUPFAM" id="SSF48008">
    <property type="entry name" value="GntR ligand-binding domain-like"/>
    <property type="match status" value="1"/>
</dbReference>
<feature type="domain" description="HTH gntR-type" evidence="5">
    <location>
        <begin position="35"/>
        <end position="102"/>
    </location>
</feature>
<dbReference type="SMART" id="SM00345">
    <property type="entry name" value="HTH_GNTR"/>
    <property type="match status" value="1"/>
</dbReference>
<name>A0A1M5VKP8_9BURK</name>
<evidence type="ECO:0000256" key="2">
    <source>
        <dbReference type="ARBA" id="ARBA00023125"/>
    </source>
</evidence>
<evidence type="ECO:0000259" key="5">
    <source>
        <dbReference type="PROSITE" id="PS50949"/>
    </source>
</evidence>
<dbReference type="Pfam" id="PF00392">
    <property type="entry name" value="GntR"/>
    <property type="match status" value="1"/>
</dbReference>
<dbReference type="InterPro" id="IPR036390">
    <property type="entry name" value="WH_DNA-bd_sf"/>
</dbReference>
<dbReference type="AlphaFoldDB" id="A0A1M5VKP8"/>
<dbReference type="STRING" id="658167.SAMN04488135_104424"/>
<keyword evidence="2 6" id="KW-0238">DNA-binding</keyword>
<dbReference type="InterPro" id="IPR011711">
    <property type="entry name" value="GntR_C"/>
</dbReference>
<dbReference type="InterPro" id="IPR008920">
    <property type="entry name" value="TF_FadR/GntR_C"/>
</dbReference>
<dbReference type="SMART" id="SM00895">
    <property type="entry name" value="FCD"/>
    <property type="match status" value="1"/>
</dbReference>
<feature type="region of interest" description="Disordered" evidence="4">
    <location>
        <begin position="1"/>
        <end position="28"/>
    </location>
</feature>
<keyword evidence="1" id="KW-0805">Transcription regulation</keyword>
<keyword evidence="7" id="KW-1185">Reference proteome</keyword>
<evidence type="ECO:0000313" key="7">
    <source>
        <dbReference type="Proteomes" id="UP000184226"/>
    </source>
</evidence>
<dbReference type="SUPFAM" id="SSF46785">
    <property type="entry name" value="Winged helix' DNA-binding domain"/>
    <property type="match status" value="1"/>
</dbReference>
<dbReference type="PROSITE" id="PS50949">
    <property type="entry name" value="HTH_GNTR"/>
    <property type="match status" value="1"/>
</dbReference>
<dbReference type="PANTHER" id="PTHR43537:SF49">
    <property type="entry name" value="TRANSCRIPTIONAL REGULATORY PROTEIN"/>
    <property type="match status" value="1"/>
</dbReference>
<dbReference type="OrthoDB" id="9799812at2"/>
<dbReference type="InterPro" id="IPR036388">
    <property type="entry name" value="WH-like_DNA-bd_sf"/>
</dbReference>